<dbReference type="Gene3D" id="3.40.50.300">
    <property type="entry name" value="P-loop containing nucleotide triphosphate hydrolases"/>
    <property type="match status" value="1"/>
</dbReference>
<reference evidence="5" key="1">
    <citation type="submission" date="2021-07" db="EMBL/GenBank/DDBJ databases">
        <title>Draft genome of Mortierella alpina, strain LL118, isolated from an aspen leaf litter sample.</title>
        <authorList>
            <person name="Yang S."/>
            <person name="Vinatzer B.A."/>
        </authorList>
    </citation>
    <scope>NUCLEOTIDE SEQUENCE</scope>
    <source>
        <strain evidence="5">LL118</strain>
    </source>
</reference>
<evidence type="ECO:0000313" key="5">
    <source>
        <dbReference type="EMBL" id="KAG9326920.1"/>
    </source>
</evidence>
<dbReference type="InterPro" id="IPR013646">
    <property type="entry name" value="YGR210-like_G4"/>
</dbReference>
<dbReference type="FunFam" id="1.10.8.470:FF:000001">
    <property type="entry name" value="GTP-binding protein homolog"/>
    <property type="match status" value="1"/>
</dbReference>
<evidence type="ECO:0000313" key="6">
    <source>
        <dbReference type="Proteomes" id="UP000717515"/>
    </source>
</evidence>
<dbReference type="EMBL" id="JAIFTL010000011">
    <property type="protein sequence ID" value="KAG9326920.1"/>
    <property type="molecule type" value="Genomic_DNA"/>
</dbReference>
<dbReference type="InterPro" id="IPR012676">
    <property type="entry name" value="TGS-like"/>
</dbReference>
<evidence type="ECO:0000256" key="3">
    <source>
        <dbReference type="SAM" id="MobiDB-lite"/>
    </source>
</evidence>
<dbReference type="InterPro" id="IPR006073">
    <property type="entry name" value="GTP-bd"/>
</dbReference>
<organism evidence="5 6">
    <name type="scientific">Mortierella alpina</name>
    <name type="common">Oleaginous fungus</name>
    <name type="synonym">Mortierella renispora</name>
    <dbReference type="NCBI Taxonomy" id="64518"/>
    <lineage>
        <taxon>Eukaryota</taxon>
        <taxon>Fungi</taxon>
        <taxon>Fungi incertae sedis</taxon>
        <taxon>Mucoromycota</taxon>
        <taxon>Mortierellomycotina</taxon>
        <taxon>Mortierellomycetes</taxon>
        <taxon>Mortierellales</taxon>
        <taxon>Mortierellaceae</taxon>
        <taxon>Mortierella</taxon>
    </lineage>
</organism>
<accession>A0A9P8D240</accession>
<sequence>AKRLPTSDSKLSKPPAPFSALAIWNMASLAVVETSTDQSNMKDVVIACVGKPSAGKSSFLNAGTDHGPPAEPACPSTHPQMTDATAKVGNYPFTTIKPNNGIAYFPIECPCKRFNKTNLADFSTINIVIQTGRCIEGKRYVPIQILDVAGLVPGASEGQGLGNQFLDDLRHANALIHVVDVSGTTDAGGKETVGYDPIGDIEWLRGEIHSWIYGNLHKRWGQIVRRHVAVKASTAETLHNQLSGYGATLSIVQRTMDRSGVKDAMDTWDKETINKVVDAFMDERFPTVIALNKIDLPDSDKNISKIMRKYDQNRIVLSSALAETFLRKLHKQKFIVYEEGTDNVQTKEDLPDSDLKPLDDKLQSRIEKVQDLVLYRYGSTGVQDVVLKAVEVLGLVPAFPVKSLTTFANANGKGVFRDCVLLWPGTTVLEFADIVHPEIAKHYLGAETIGNRKIGEDDEITTENNIICFKTSQATHSSAAGAQSGSSGGSGQANQASKK</sequence>
<comment type="caution">
    <text evidence="5">The sequence shown here is derived from an EMBL/GenBank/DDBJ whole genome shotgun (WGS) entry which is preliminary data.</text>
</comment>
<name>A0A9P8D240_MORAP</name>
<dbReference type="GO" id="GO:0016887">
    <property type="term" value="F:ATP hydrolysis activity"/>
    <property type="evidence" value="ECO:0007669"/>
    <property type="project" value="TreeGrafter"/>
</dbReference>
<dbReference type="Pfam" id="PF08438">
    <property type="entry name" value="YGR210-like_G4"/>
    <property type="match status" value="1"/>
</dbReference>
<dbReference type="Gene3D" id="3.10.20.30">
    <property type="match status" value="1"/>
</dbReference>
<dbReference type="InterPro" id="IPR012675">
    <property type="entry name" value="Beta-grasp_dom_sf"/>
</dbReference>
<evidence type="ECO:0000256" key="2">
    <source>
        <dbReference type="ARBA" id="ARBA00023134"/>
    </source>
</evidence>
<protein>
    <recommendedName>
        <fullName evidence="4">OBG-type G domain-containing protein</fullName>
    </recommendedName>
</protein>
<dbReference type="CDD" id="cd04938">
    <property type="entry name" value="TGS_Obg"/>
    <property type="match status" value="1"/>
</dbReference>
<feature type="domain" description="OBG-type G" evidence="4">
    <location>
        <begin position="44"/>
        <end position="338"/>
    </location>
</feature>
<evidence type="ECO:0000256" key="1">
    <source>
        <dbReference type="ARBA" id="ARBA00022741"/>
    </source>
</evidence>
<dbReference type="PROSITE" id="PS51710">
    <property type="entry name" value="G_OBG"/>
    <property type="match status" value="1"/>
</dbReference>
<feature type="non-terminal residue" evidence="5">
    <location>
        <position position="1"/>
    </location>
</feature>
<dbReference type="InterPro" id="IPR027417">
    <property type="entry name" value="P-loop_NTPase"/>
</dbReference>
<dbReference type="GO" id="GO:0005525">
    <property type="term" value="F:GTP binding"/>
    <property type="evidence" value="ECO:0007669"/>
    <property type="project" value="UniProtKB-KW"/>
</dbReference>
<dbReference type="SUPFAM" id="SSF81271">
    <property type="entry name" value="TGS-like"/>
    <property type="match status" value="1"/>
</dbReference>
<dbReference type="Gene3D" id="1.10.8.470">
    <property type="match status" value="1"/>
</dbReference>
<keyword evidence="1" id="KW-0547">Nucleotide-binding</keyword>
<dbReference type="AlphaFoldDB" id="A0A9P8D240"/>
<gene>
    <name evidence="5" type="ORF">KVV02_001870</name>
</gene>
<dbReference type="Proteomes" id="UP000717515">
    <property type="component" value="Unassembled WGS sequence"/>
</dbReference>
<proteinExistence type="predicted"/>
<dbReference type="PANTHER" id="PTHR23305">
    <property type="entry name" value="OBG GTPASE FAMILY"/>
    <property type="match status" value="1"/>
</dbReference>
<dbReference type="SUPFAM" id="SSF52540">
    <property type="entry name" value="P-loop containing nucleoside triphosphate hydrolases"/>
    <property type="match status" value="1"/>
</dbReference>
<feature type="region of interest" description="Disordered" evidence="3">
    <location>
        <begin position="478"/>
        <end position="499"/>
    </location>
</feature>
<dbReference type="InterPro" id="IPR031167">
    <property type="entry name" value="G_OBG"/>
</dbReference>
<dbReference type="CDD" id="cd01899">
    <property type="entry name" value="Ygr210"/>
    <property type="match status" value="1"/>
</dbReference>
<dbReference type="PANTHER" id="PTHR23305:SF1">
    <property type="entry name" value="OBG-TYPE G DOMAIN-CONTAINING PROTEIN"/>
    <property type="match status" value="1"/>
</dbReference>
<dbReference type="GO" id="GO:0005737">
    <property type="term" value="C:cytoplasm"/>
    <property type="evidence" value="ECO:0007669"/>
    <property type="project" value="TreeGrafter"/>
</dbReference>
<keyword evidence="2" id="KW-0342">GTP-binding</keyword>
<evidence type="ECO:0000259" key="4">
    <source>
        <dbReference type="PROSITE" id="PS51710"/>
    </source>
</evidence>
<dbReference type="Pfam" id="PF01926">
    <property type="entry name" value="MMR_HSR1"/>
    <property type="match status" value="1"/>
</dbReference>